<sequence length="350" mass="39374">MSHFHPLRVKHIEHITPNSVTVSFEIPNDLKDEFRFTPGQYINIRKELNGKELRRSYSICSSAGNGDLTIGIKKVDSGLFSQFANNELKSGDVLDIYPPLGHFTFDPAESRNKNIAAFAAGSGITPIMSIMKSVLEETDGNFILVYGNKSAAETMFHKEITELIAEYPERLKVYFIYSQEQDGESMFGRVERSTVNFIINNKHKDTTFDAYYLCGPEAMIHTVSDTLTEKGITKEMIRFELFTTADADEEDLSSIPEGKTKVKVIVDDEEFEFIMDHKERVLDAALKEDIDAPYSCQGGICSSCMAKLKQGKVEMVKNQILTDSELEEGLILTCQSHPLTDTIVVDYDDI</sequence>
<dbReference type="PRINTS" id="PR00371">
    <property type="entry name" value="FPNCR"/>
</dbReference>
<evidence type="ECO:0000256" key="8">
    <source>
        <dbReference type="ARBA" id="ARBA00023014"/>
    </source>
</evidence>
<evidence type="ECO:0000256" key="5">
    <source>
        <dbReference type="ARBA" id="ARBA00022827"/>
    </source>
</evidence>
<evidence type="ECO:0000256" key="1">
    <source>
        <dbReference type="ARBA" id="ARBA00001974"/>
    </source>
</evidence>
<feature type="domain" description="FAD-binding FR-type" evidence="10">
    <location>
        <begin position="2"/>
        <end position="106"/>
    </location>
</feature>
<dbReference type="InterPro" id="IPR001709">
    <property type="entry name" value="Flavoprot_Pyr_Nucl_cyt_Rdtase"/>
</dbReference>
<keyword evidence="2" id="KW-0285">Flavoprotein</keyword>
<dbReference type="EMBL" id="CP094326">
    <property type="protein sequence ID" value="UNY99694.1"/>
    <property type="molecule type" value="Genomic_DNA"/>
</dbReference>
<dbReference type="SUPFAM" id="SSF63380">
    <property type="entry name" value="Riboflavin synthase domain-like"/>
    <property type="match status" value="1"/>
</dbReference>
<evidence type="ECO:0000256" key="2">
    <source>
        <dbReference type="ARBA" id="ARBA00022630"/>
    </source>
</evidence>
<evidence type="ECO:0000259" key="10">
    <source>
        <dbReference type="PROSITE" id="PS51384"/>
    </source>
</evidence>
<dbReference type="PROSITE" id="PS00197">
    <property type="entry name" value="2FE2S_FER_1"/>
    <property type="match status" value="1"/>
</dbReference>
<dbReference type="PROSITE" id="PS51085">
    <property type="entry name" value="2FE2S_FER_2"/>
    <property type="match status" value="1"/>
</dbReference>
<evidence type="ECO:0000256" key="4">
    <source>
        <dbReference type="ARBA" id="ARBA00022723"/>
    </source>
</evidence>
<keyword evidence="7" id="KW-0408">Iron</keyword>
<name>A0ABY3YPJ5_9FLAO</name>
<protein>
    <submittedName>
        <fullName evidence="11">Ferredoxin--NADP reductase</fullName>
    </submittedName>
</protein>
<gene>
    <name evidence="11" type="ORF">MQE36_04940</name>
</gene>
<dbReference type="Gene3D" id="2.40.30.10">
    <property type="entry name" value="Translation factors"/>
    <property type="match status" value="1"/>
</dbReference>
<dbReference type="PANTHER" id="PTHR47354">
    <property type="entry name" value="NADH OXIDOREDUCTASE HCR"/>
    <property type="match status" value="1"/>
</dbReference>
<dbReference type="InterPro" id="IPR006058">
    <property type="entry name" value="2Fe2S_fd_BS"/>
</dbReference>
<keyword evidence="8" id="KW-0411">Iron-sulfur</keyword>
<dbReference type="InterPro" id="IPR001433">
    <property type="entry name" value="OxRdtase_FAD/NAD-bd"/>
</dbReference>
<evidence type="ECO:0000313" key="12">
    <source>
        <dbReference type="Proteomes" id="UP000829476"/>
    </source>
</evidence>
<dbReference type="Gene3D" id="3.10.20.30">
    <property type="match status" value="1"/>
</dbReference>
<dbReference type="InterPro" id="IPR050415">
    <property type="entry name" value="MRET"/>
</dbReference>
<dbReference type="CDD" id="cd06214">
    <property type="entry name" value="PA_degradation_oxidoreductase_like"/>
    <property type="match status" value="1"/>
</dbReference>
<dbReference type="InterPro" id="IPR012675">
    <property type="entry name" value="Beta-grasp_dom_sf"/>
</dbReference>
<dbReference type="InterPro" id="IPR008333">
    <property type="entry name" value="Cbr1-like_FAD-bd_dom"/>
</dbReference>
<dbReference type="PRINTS" id="PR00406">
    <property type="entry name" value="CYTB5RDTASE"/>
</dbReference>
<dbReference type="InterPro" id="IPR001041">
    <property type="entry name" value="2Fe-2S_ferredoxin-type"/>
</dbReference>
<dbReference type="InterPro" id="IPR036010">
    <property type="entry name" value="2Fe-2S_ferredoxin-like_sf"/>
</dbReference>
<dbReference type="Proteomes" id="UP000829476">
    <property type="component" value="Chromosome"/>
</dbReference>
<dbReference type="SUPFAM" id="SSF54292">
    <property type="entry name" value="2Fe-2S ferredoxin-like"/>
    <property type="match status" value="1"/>
</dbReference>
<keyword evidence="4" id="KW-0479">Metal-binding</keyword>
<feature type="domain" description="2Fe-2S ferredoxin-type" evidence="9">
    <location>
        <begin position="260"/>
        <end position="350"/>
    </location>
</feature>
<accession>A0ABY3YPJ5</accession>
<reference evidence="11 12" key="1">
    <citation type="journal article" date="2018" name="Int. J. Syst. Evol. Microbiol.">
        <title>Zhouia spongiae sp. nov., isolated from a marine sponge.</title>
        <authorList>
            <person name="Zhuang L."/>
            <person name="Lin B."/>
            <person name="Qin F."/>
            <person name="Luo L."/>
        </authorList>
    </citation>
    <scope>NUCLEOTIDE SEQUENCE [LARGE SCALE GENOMIC DNA]</scope>
    <source>
        <strain evidence="11 12">HN-Y44</strain>
    </source>
</reference>
<keyword evidence="3" id="KW-0001">2Fe-2S</keyword>
<keyword evidence="6" id="KW-0560">Oxidoreductase</keyword>
<evidence type="ECO:0000256" key="3">
    <source>
        <dbReference type="ARBA" id="ARBA00022714"/>
    </source>
</evidence>
<dbReference type="CDD" id="cd00207">
    <property type="entry name" value="fer2"/>
    <property type="match status" value="1"/>
</dbReference>
<dbReference type="InterPro" id="IPR039261">
    <property type="entry name" value="FNR_nucleotide-bd"/>
</dbReference>
<evidence type="ECO:0000256" key="6">
    <source>
        <dbReference type="ARBA" id="ARBA00023002"/>
    </source>
</evidence>
<evidence type="ECO:0000313" key="11">
    <source>
        <dbReference type="EMBL" id="UNY99694.1"/>
    </source>
</evidence>
<dbReference type="InterPro" id="IPR017938">
    <property type="entry name" value="Riboflavin_synthase-like_b-brl"/>
</dbReference>
<evidence type="ECO:0000259" key="9">
    <source>
        <dbReference type="PROSITE" id="PS51085"/>
    </source>
</evidence>
<dbReference type="SUPFAM" id="SSF52343">
    <property type="entry name" value="Ferredoxin reductase-like, C-terminal NADP-linked domain"/>
    <property type="match status" value="1"/>
</dbReference>
<dbReference type="RefSeq" id="WP_242938066.1">
    <property type="nucleotide sequence ID" value="NZ_CP094326.1"/>
</dbReference>
<dbReference type="PANTHER" id="PTHR47354:SF8">
    <property type="entry name" value="1,2-PHENYLACETYL-COA EPOXIDASE, SUBUNIT E"/>
    <property type="match status" value="1"/>
</dbReference>
<keyword evidence="12" id="KW-1185">Reference proteome</keyword>
<organism evidence="11 12">
    <name type="scientific">Zhouia spongiae</name>
    <dbReference type="NCBI Taxonomy" id="2202721"/>
    <lineage>
        <taxon>Bacteria</taxon>
        <taxon>Pseudomonadati</taxon>
        <taxon>Bacteroidota</taxon>
        <taxon>Flavobacteriia</taxon>
        <taxon>Flavobacteriales</taxon>
        <taxon>Flavobacteriaceae</taxon>
        <taxon>Zhouia</taxon>
    </lineage>
</organism>
<dbReference type="Pfam" id="PF00970">
    <property type="entry name" value="FAD_binding_6"/>
    <property type="match status" value="1"/>
</dbReference>
<proteinExistence type="predicted"/>
<keyword evidence="5" id="KW-0274">FAD</keyword>
<dbReference type="InterPro" id="IPR017927">
    <property type="entry name" value="FAD-bd_FR_type"/>
</dbReference>
<dbReference type="Pfam" id="PF00175">
    <property type="entry name" value="NAD_binding_1"/>
    <property type="match status" value="1"/>
</dbReference>
<dbReference type="Pfam" id="PF00111">
    <property type="entry name" value="Fer2"/>
    <property type="match status" value="1"/>
</dbReference>
<comment type="cofactor">
    <cofactor evidence="1">
        <name>FAD</name>
        <dbReference type="ChEBI" id="CHEBI:57692"/>
    </cofactor>
</comment>
<evidence type="ECO:0000256" key="7">
    <source>
        <dbReference type="ARBA" id="ARBA00023004"/>
    </source>
</evidence>
<dbReference type="PROSITE" id="PS51384">
    <property type="entry name" value="FAD_FR"/>
    <property type="match status" value="1"/>
</dbReference>
<dbReference type="Gene3D" id="3.40.50.80">
    <property type="entry name" value="Nucleotide-binding domain of ferredoxin-NADP reductase (FNR) module"/>
    <property type="match status" value="1"/>
</dbReference>